<dbReference type="InterPro" id="IPR016032">
    <property type="entry name" value="Sig_transdc_resp-reg_C-effctor"/>
</dbReference>
<dbReference type="SUPFAM" id="SSF52540">
    <property type="entry name" value="P-loop containing nucleoside triphosphate hydrolases"/>
    <property type="match status" value="1"/>
</dbReference>
<keyword evidence="2" id="KW-0805">Transcription regulation</keyword>
<accession>A0A7W7CDF0</accession>
<dbReference type="SUPFAM" id="SSF48452">
    <property type="entry name" value="TPR-like"/>
    <property type="match status" value="3"/>
</dbReference>
<feature type="domain" description="HTH cro/C1-type" evidence="6">
    <location>
        <begin position="10"/>
        <end position="65"/>
    </location>
</feature>
<reference evidence="8 9" key="1">
    <citation type="submission" date="2020-08" db="EMBL/GenBank/DDBJ databases">
        <title>Sequencing the genomes of 1000 actinobacteria strains.</title>
        <authorList>
            <person name="Klenk H.-P."/>
        </authorList>
    </citation>
    <scope>NUCLEOTIDE SEQUENCE [LARGE SCALE GENOMIC DNA]</scope>
    <source>
        <strain evidence="8 9">DSM 44230</strain>
    </source>
</reference>
<dbReference type="GO" id="GO:0000160">
    <property type="term" value="P:phosphorelay signal transduction system"/>
    <property type="evidence" value="ECO:0007669"/>
    <property type="project" value="InterPro"/>
</dbReference>
<comment type="caution">
    <text evidence="8">The sequence shown here is derived from an EMBL/GenBank/DDBJ whole genome shotgun (WGS) entry which is preliminary data.</text>
</comment>
<keyword evidence="3 5" id="KW-0238">DNA-binding</keyword>
<dbReference type="PRINTS" id="PR00364">
    <property type="entry name" value="DISEASERSIST"/>
</dbReference>
<dbReference type="Gene3D" id="3.40.50.300">
    <property type="entry name" value="P-loop containing nucleotide triphosphate hydrolases"/>
    <property type="match status" value="1"/>
</dbReference>
<dbReference type="Proteomes" id="UP000533598">
    <property type="component" value="Unassembled WGS sequence"/>
</dbReference>
<dbReference type="EMBL" id="JACHMH010000001">
    <property type="protein sequence ID" value="MBB4679065.1"/>
    <property type="molecule type" value="Genomic_DNA"/>
</dbReference>
<comment type="similarity">
    <text evidence="1">Belongs to the AfsR/DnrI/RedD regulatory family.</text>
</comment>
<dbReference type="SMART" id="SM00862">
    <property type="entry name" value="Trans_reg_C"/>
    <property type="match status" value="1"/>
</dbReference>
<dbReference type="InterPro" id="IPR027417">
    <property type="entry name" value="P-loop_NTPase"/>
</dbReference>
<dbReference type="PROSITE" id="PS51755">
    <property type="entry name" value="OMPR_PHOB"/>
    <property type="match status" value="1"/>
</dbReference>
<dbReference type="GO" id="GO:0003677">
    <property type="term" value="F:DNA binding"/>
    <property type="evidence" value="ECO:0007669"/>
    <property type="project" value="UniProtKB-UniRule"/>
</dbReference>
<evidence type="ECO:0000259" key="6">
    <source>
        <dbReference type="PROSITE" id="PS50943"/>
    </source>
</evidence>
<organism evidence="8 9">
    <name type="scientific">Crossiella cryophila</name>
    <dbReference type="NCBI Taxonomy" id="43355"/>
    <lineage>
        <taxon>Bacteria</taxon>
        <taxon>Bacillati</taxon>
        <taxon>Actinomycetota</taxon>
        <taxon>Actinomycetes</taxon>
        <taxon>Pseudonocardiales</taxon>
        <taxon>Pseudonocardiaceae</taxon>
        <taxon>Crossiella</taxon>
    </lineage>
</organism>
<dbReference type="Pfam" id="PF00486">
    <property type="entry name" value="Trans_reg_C"/>
    <property type="match status" value="1"/>
</dbReference>
<dbReference type="PANTHER" id="PTHR35807">
    <property type="entry name" value="TRANSCRIPTIONAL REGULATOR REDD-RELATED"/>
    <property type="match status" value="1"/>
</dbReference>
<dbReference type="SUPFAM" id="SSF47413">
    <property type="entry name" value="lambda repressor-like DNA-binding domains"/>
    <property type="match status" value="1"/>
</dbReference>
<dbReference type="SMART" id="SM00028">
    <property type="entry name" value="TPR"/>
    <property type="match status" value="3"/>
</dbReference>
<dbReference type="SUPFAM" id="SSF46894">
    <property type="entry name" value="C-terminal effector domain of the bipartite response regulators"/>
    <property type="match status" value="1"/>
</dbReference>
<dbReference type="Pfam" id="PF01381">
    <property type="entry name" value="HTH_3"/>
    <property type="match status" value="1"/>
</dbReference>
<proteinExistence type="inferred from homology"/>
<dbReference type="Gene3D" id="1.25.40.10">
    <property type="entry name" value="Tetratricopeptide repeat domain"/>
    <property type="match status" value="3"/>
</dbReference>
<name>A0A7W7CDF0_9PSEU</name>
<dbReference type="GO" id="GO:0043531">
    <property type="term" value="F:ADP binding"/>
    <property type="evidence" value="ECO:0007669"/>
    <property type="project" value="InterPro"/>
</dbReference>
<evidence type="ECO:0000256" key="3">
    <source>
        <dbReference type="ARBA" id="ARBA00023125"/>
    </source>
</evidence>
<dbReference type="InterPro" id="IPR011990">
    <property type="entry name" value="TPR-like_helical_dom_sf"/>
</dbReference>
<dbReference type="InterPro" id="IPR005158">
    <property type="entry name" value="BTAD"/>
</dbReference>
<keyword evidence="9" id="KW-1185">Reference proteome</keyword>
<evidence type="ECO:0000313" key="9">
    <source>
        <dbReference type="Proteomes" id="UP000533598"/>
    </source>
</evidence>
<dbReference type="SMART" id="SM01043">
    <property type="entry name" value="BTAD"/>
    <property type="match status" value="1"/>
</dbReference>
<dbReference type="RefSeq" id="WP_185004858.1">
    <property type="nucleotide sequence ID" value="NZ_JACHMH010000001.1"/>
</dbReference>
<dbReference type="InterPro" id="IPR010982">
    <property type="entry name" value="Lambda_DNA-bd_dom_sf"/>
</dbReference>
<evidence type="ECO:0000256" key="5">
    <source>
        <dbReference type="PROSITE-ProRule" id="PRU01091"/>
    </source>
</evidence>
<dbReference type="InterPro" id="IPR036388">
    <property type="entry name" value="WH-like_DNA-bd_sf"/>
</dbReference>
<dbReference type="AlphaFoldDB" id="A0A7W7CDF0"/>
<dbReference type="InterPro" id="IPR051677">
    <property type="entry name" value="AfsR-DnrI-RedD_regulator"/>
</dbReference>
<dbReference type="InterPro" id="IPR019734">
    <property type="entry name" value="TPR_rpt"/>
</dbReference>
<feature type="DNA-binding region" description="OmpR/PhoB-type" evidence="5">
    <location>
        <begin position="63"/>
        <end position="162"/>
    </location>
</feature>
<dbReference type="GO" id="GO:0006355">
    <property type="term" value="P:regulation of DNA-templated transcription"/>
    <property type="evidence" value="ECO:0007669"/>
    <property type="project" value="InterPro"/>
</dbReference>
<dbReference type="PANTHER" id="PTHR35807:SF1">
    <property type="entry name" value="TRANSCRIPTIONAL REGULATOR REDD"/>
    <property type="match status" value="1"/>
</dbReference>
<evidence type="ECO:0000313" key="8">
    <source>
        <dbReference type="EMBL" id="MBB4679065.1"/>
    </source>
</evidence>
<keyword evidence="4" id="KW-0804">Transcription</keyword>
<dbReference type="PROSITE" id="PS50943">
    <property type="entry name" value="HTH_CROC1"/>
    <property type="match status" value="1"/>
</dbReference>
<dbReference type="Gene3D" id="1.10.10.10">
    <property type="entry name" value="Winged helix-like DNA-binding domain superfamily/Winged helix DNA-binding domain"/>
    <property type="match status" value="1"/>
</dbReference>
<protein>
    <submittedName>
        <fullName evidence="8">DNA-binding SARP family transcriptional activator/DNA-binding XRE family transcriptional regulator</fullName>
    </submittedName>
</protein>
<dbReference type="CDD" id="cd00093">
    <property type="entry name" value="HTH_XRE"/>
    <property type="match status" value="1"/>
</dbReference>
<evidence type="ECO:0000256" key="1">
    <source>
        <dbReference type="ARBA" id="ARBA00005820"/>
    </source>
</evidence>
<gene>
    <name evidence="8" type="ORF">HNR67_005183</name>
</gene>
<evidence type="ECO:0000259" key="7">
    <source>
        <dbReference type="PROSITE" id="PS51755"/>
    </source>
</evidence>
<dbReference type="CDD" id="cd15831">
    <property type="entry name" value="BTAD"/>
    <property type="match status" value="1"/>
</dbReference>
<dbReference type="Gene3D" id="1.10.260.40">
    <property type="entry name" value="lambda repressor-like DNA-binding domains"/>
    <property type="match status" value="1"/>
</dbReference>
<dbReference type="SMART" id="SM00530">
    <property type="entry name" value="HTH_XRE"/>
    <property type="match status" value="1"/>
</dbReference>
<feature type="domain" description="OmpR/PhoB-type" evidence="7">
    <location>
        <begin position="63"/>
        <end position="162"/>
    </location>
</feature>
<evidence type="ECO:0000256" key="2">
    <source>
        <dbReference type="ARBA" id="ARBA00023015"/>
    </source>
</evidence>
<dbReference type="InterPro" id="IPR001867">
    <property type="entry name" value="OmpR/PhoB-type_DNA-bd"/>
</dbReference>
<sequence length="1070" mass="114815">MAGTRWVSAIRAARLRLGLTQEELAARAGVSVRTVRGVEQGAVRDPRGDTLRRLAAAVGLPGPDQPATGDLRIGVLGPLLLRHGTVLLDSAAAMPRLLLGLLALRAGQVVSHAEITHALWGARPPESRQSLVHTYLSRLRKQLPAADRDRLITLQGGYLLNPGPGQLDLLEFTEGLARAEAAEPVTALAEYDRALGLWRGPVLADLPGRLREHPDAVALGHRRVTAAVAHGGLAVRLGRHEQAVRVLRPLAAEHPLHEDLHAVLLLALAGSGRQAAALEVFAAIRDRLGHDLDVRPGAALREAHLRVLRGDIPAAHSGLTALLTPAQPRPAQLPPALGGFTGRATALAQLAELPPGSEPILLTGTAGVGKTALAVHWAHRIRGEFPDGQLYLDLLGHSPGNPLSALLALERLLRGLGVPAERVPTEPDSAAALYRTLLAERNILVLLDNVRDETQLRPLLADGPGAQVLITSRARLSGVRVIELDVLDDTEAHELLAASIGAERLAAEPQAAAELITACARLPLALRITAAHLAARPTWPLAEVVGELRGEDRLSALEIGEDELSGVRAAFDSSYLDQDPPTRAVFRLLGIAPLTDFTAAAVAALTGLAVTEAAAALDRLSTAHLVRPHTGRRYTLHDLLRDYAAERATAELSPAELAAARTRLHGWYVQTTETAAQELYGRWRRLATEPAPPVPPAMGFADHRPATAWLDAEIGNLTALIAHAAEHGPRPATWRLLAVLRNYFLLRPGTADLPAATATLAAAQAEGDLVGQVVAYLGLADAVRYRQRGDEAGQLYRRALDLHAQAGLTVGAAAIRTDIGSYGLRGHGVPAIKANELANLARHRAEQHDPISEITTLSALVATSLDLGEPQEARRYQRAAEALARRPDVPAHNPWVRYLLGAHNRMLGRPDLADLQLRHALVVTREVRADWAERYILAELAEVRMSTGHYTEALGLARQSLELARRCADTRAESASLVVLGQAHTRLGRIEEALRCLHLARQRYRADGDNFGELETLLPLADAWAARDPRAARACARAAHTLAARMLHRRGREQAQARLTALAPRLTPSG</sequence>
<evidence type="ECO:0000256" key="4">
    <source>
        <dbReference type="ARBA" id="ARBA00023163"/>
    </source>
</evidence>
<dbReference type="Pfam" id="PF03704">
    <property type="entry name" value="BTAD"/>
    <property type="match status" value="1"/>
</dbReference>
<dbReference type="InterPro" id="IPR001387">
    <property type="entry name" value="Cro/C1-type_HTH"/>
</dbReference>